<gene>
    <name evidence="1" type="ORF">LCGC14_2461430</name>
</gene>
<comment type="caution">
    <text evidence="1">The sequence shown here is derived from an EMBL/GenBank/DDBJ whole genome shotgun (WGS) entry which is preliminary data.</text>
</comment>
<dbReference type="AlphaFoldDB" id="A0A0F9E708"/>
<proteinExistence type="predicted"/>
<organism evidence="1">
    <name type="scientific">marine sediment metagenome</name>
    <dbReference type="NCBI Taxonomy" id="412755"/>
    <lineage>
        <taxon>unclassified sequences</taxon>
        <taxon>metagenomes</taxon>
        <taxon>ecological metagenomes</taxon>
    </lineage>
</organism>
<accession>A0A0F9E708</accession>
<dbReference type="EMBL" id="LAZR01038332">
    <property type="protein sequence ID" value="KKL19838.1"/>
    <property type="molecule type" value="Genomic_DNA"/>
</dbReference>
<evidence type="ECO:0000313" key="1">
    <source>
        <dbReference type="EMBL" id="KKL19838.1"/>
    </source>
</evidence>
<sequence length="157" mass="17855">MLNLNWNLVGGRSTLKRYQCPDLLNQEPMRTQEKVLKWAVDIFGPIAKNRDERAARLVEEAIEIAQVEELPMEVIQRILERVYERPAGFLTQEIGGLMITLEALAENTGWDVGVCADDEWHRVQSKTPEWWKNKHAEKVAAGTADLTPVCQGERTDG</sequence>
<protein>
    <submittedName>
        <fullName evidence="1">Uncharacterized protein</fullName>
    </submittedName>
</protein>
<reference evidence="1" key="1">
    <citation type="journal article" date="2015" name="Nature">
        <title>Complex archaea that bridge the gap between prokaryotes and eukaryotes.</title>
        <authorList>
            <person name="Spang A."/>
            <person name="Saw J.H."/>
            <person name="Jorgensen S.L."/>
            <person name="Zaremba-Niedzwiedzka K."/>
            <person name="Martijn J."/>
            <person name="Lind A.E."/>
            <person name="van Eijk R."/>
            <person name="Schleper C."/>
            <person name="Guy L."/>
            <person name="Ettema T.J."/>
        </authorList>
    </citation>
    <scope>NUCLEOTIDE SEQUENCE</scope>
</reference>
<name>A0A0F9E708_9ZZZZ</name>